<evidence type="ECO:0000256" key="1">
    <source>
        <dbReference type="ARBA" id="ARBA00022679"/>
    </source>
</evidence>
<sequence length="229" mass="24534">MDEAPSAMIFAAGFGTRMRPLTDTRPKPLIEVAGRPLLDHALSCVSDFGARAVVNAHYKSQMIAAHLADTPVTVITEAPEVLDTGGGLRNARAQLGSDPVFTMNSDVVWAGPNPLNILAEGWRDNMEALLLLVPVERTVGYTRSGNFSIGNGGQLQRDTSGMVYTGAQLLRTDRLDAITQDIFSLNVLWDQMLAGGAAYGVTYPGHWADVGTPDGIKLAETMLQEHGDV</sequence>
<keyword evidence="2 5" id="KW-0548">Nucleotidyltransferase</keyword>
<organism evidence="5 6">
    <name type="scientific">Litoreibacter ponti</name>
    <dbReference type="NCBI Taxonomy" id="1510457"/>
    <lineage>
        <taxon>Bacteria</taxon>
        <taxon>Pseudomonadati</taxon>
        <taxon>Pseudomonadota</taxon>
        <taxon>Alphaproteobacteria</taxon>
        <taxon>Rhodobacterales</taxon>
        <taxon>Roseobacteraceae</taxon>
        <taxon>Litoreibacter</taxon>
    </lineage>
</organism>
<name>A0A2T6BPT7_9RHOB</name>
<dbReference type="SUPFAM" id="SSF53448">
    <property type="entry name" value="Nucleotide-diphospho-sugar transferases"/>
    <property type="match status" value="1"/>
</dbReference>
<keyword evidence="3" id="KW-0460">Magnesium</keyword>
<dbReference type="Proteomes" id="UP000243978">
    <property type="component" value="Unassembled WGS sequence"/>
</dbReference>
<dbReference type="CDD" id="cd06422">
    <property type="entry name" value="NTP_transferase_like_1"/>
    <property type="match status" value="1"/>
</dbReference>
<evidence type="ECO:0000313" key="6">
    <source>
        <dbReference type="Proteomes" id="UP000243978"/>
    </source>
</evidence>
<dbReference type="GO" id="GO:0016779">
    <property type="term" value="F:nucleotidyltransferase activity"/>
    <property type="evidence" value="ECO:0007669"/>
    <property type="project" value="UniProtKB-KW"/>
</dbReference>
<dbReference type="RefSeq" id="WP_107846144.1">
    <property type="nucleotide sequence ID" value="NZ_QBKS01000001.1"/>
</dbReference>
<accession>A0A2T6BPT7</accession>
<reference evidence="5 6" key="1">
    <citation type="submission" date="2018-04" db="EMBL/GenBank/DDBJ databases">
        <title>Genomic Encyclopedia of Archaeal and Bacterial Type Strains, Phase II (KMG-II): from individual species to whole genera.</title>
        <authorList>
            <person name="Goeker M."/>
        </authorList>
    </citation>
    <scope>NUCLEOTIDE SEQUENCE [LARGE SCALE GENOMIC DNA]</scope>
    <source>
        <strain evidence="5 6">DSM 100977</strain>
    </source>
</reference>
<feature type="domain" description="MobA-like NTP transferase" evidence="4">
    <location>
        <begin position="7"/>
        <end position="130"/>
    </location>
</feature>
<dbReference type="AlphaFoldDB" id="A0A2T6BPT7"/>
<dbReference type="InterPro" id="IPR025877">
    <property type="entry name" value="MobA-like_NTP_Trfase"/>
</dbReference>
<evidence type="ECO:0000256" key="3">
    <source>
        <dbReference type="ARBA" id="ARBA00022842"/>
    </source>
</evidence>
<keyword evidence="6" id="KW-1185">Reference proteome</keyword>
<comment type="caution">
    <text evidence="5">The sequence shown here is derived from an EMBL/GenBank/DDBJ whole genome shotgun (WGS) entry which is preliminary data.</text>
</comment>
<protein>
    <submittedName>
        <fullName evidence="5">MurNAc alpha-1-phosphate uridylyltransferase</fullName>
    </submittedName>
</protein>
<dbReference type="InterPro" id="IPR050065">
    <property type="entry name" value="GlmU-like"/>
</dbReference>
<keyword evidence="1 5" id="KW-0808">Transferase</keyword>
<dbReference type="Pfam" id="PF12804">
    <property type="entry name" value="NTP_transf_3"/>
    <property type="match status" value="1"/>
</dbReference>
<dbReference type="OrthoDB" id="9788272at2"/>
<dbReference type="EMBL" id="QBKS01000001">
    <property type="protein sequence ID" value="PTX58103.1"/>
    <property type="molecule type" value="Genomic_DNA"/>
</dbReference>
<proteinExistence type="predicted"/>
<gene>
    <name evidence="5" type="ORF">C8N43_2779</name>
</gene>
<dbReference type="PANTHER" id="PTHR43584">
    <property type="entry name" value="NUCLEOTIDYL TRANSFERASE"/>
    <property type="match status" value="1"/>
</dbReference>
<dbReference type="Gene3D" id="3.90.550.10">
    <property type="entry name" value="Spore Coat Polysaccharide Biosynthesis Protein SpsA, Chain A"/>
    <property type="match status" value="1"/>
</dbReference>
<dbReference type="PANTHER" id="PTHR43584:SF8">
    <property type="entry name" value="N-ACETYLMURAMATE ALPHA-1-PHOSPHATE URIDYLYLTRANSFERASE"/>
    <property type="match status" value="1"/>
</dbReference>
<dbReference type="InterPro" id="IPR029044">
    <property type="entry name" value="Nucleotide-diphossugar_trans"/>
</dbReference>
<evidence type="ECO:0000256" key="2">
    <source>
        <dbReference type="ARBA" id="ARBA00022695"/>
    </source>
</evidence>
<evidence type="ECO:0000313" key="5">
    <source>
        <dbReference type="EMBL" id="PTX58103.1"/>
    </source>
</evidence>
<evidence type="ECO:0000259" key="4">
    <source>
        <dbReference type="Pfam" id="PF12804"/>
    </source>
</evidence>